<evidence type="ECO:0008006" key="9">
    <source>
        <dbReference type="Google" id="ProtNLM"/>
    </source>
</evidence>
<keyword evidence="3 6" id="KW-0812">Transmembrane</keyword>
<evidence type="ECO:0000256" key="2">
    <source>
        <dbReference type="ARBA" id="ARBA00022475"/>
    </source>
</evidence>
<evidence type="ECO:0000256" key="6">
    <source>
        <dbReference type="SAM" id="Phobius"/>
    </source>
</evidence>
<sequence length="175" mass="20576">MSETEYLNRRVEKPISETARYWKVMNFYERFEQIVALMLSFVIAIIIVVALFRLMHEVIVLLMSSGLNPLQFDVFQGLFGMIMTLLIAMEFKHSIIRVIHRKVHIIQVKTVLMIAQLALARKFIILDFKTTSAMEVFSLGFVVLVLAIAHWLLRERDRIEEQDEKFVDNLEDRTE</sequence>
<dbReference type="InterPro" id="IPR020948">
    <property type="entry name" value="P_starv_induced_PsiE-like"/>
</dbReference>
<dbReference type="Proteomes" id="UP001161423">
    <property type="component" value="Unassembled WGS sequence"/>
</dbReference>
<comment type="subcellular location">
    <subcellularLocation>
        <location evidence="1">Cell membrane</location>
        <topology evidence="1">Multi-pass membrane protein</topology>
    </subcellularLocation>
</comment>
<keyword evidence="8" id="KW-1185">Reference proteome</keyword>
<comment type="caution">
    <text evidence="7">The sequence shown here is derived from an EMBL/GenBank/DDBJ whole genome shotgun (WGS) entry which is preliminary data.</text>
</comment>
<feature type="transmembrane region" description="Helical" evidence="6">
    <location>
        <begin position="103"/>
        <end position="124"/>
    </location>
</feature>
<dbReference type="Pfam" id="PF06146">
    <property type="entry name" value="PsiE"/>
    <property type="match status" value="1"/>
</dbReference>
<evidence type="ECO:0000256" key="1">
    <source>
        <dbReference type="ARBA" id="ARBA00004651"/>
    </source>
</evidence>
<feature type="transmembrane region" description="Helical" evidence="6">
    <location>
        <begin position="34"/>
        <end position="54"/>
    </location>
</feature>
<evidence type="ECO:0000256" key="5">
    <source>
        <dbReference type="ARBA" id="ARBA00023136"/>
    </source>
</evidence>
<evidence type="ECO:0000256" key="3">
    <source>
        <dbReference type="ARBA" id="ARBA00022692"/>
    </source>
</evidence>
<accession>A0ABQ5TSD5</accession>
<name>A0ABQ5TSD5_9GAMM</name>
<evidence type="ECO:0000313" key="8">
    <source>
        <dbReference type="Proteomes" id="UP001161423"/>
    </source>
</evidence>
<dbReference type="RefSeq" id="WP_431356879.1">
    <property type="nucleotide sequence ID" value="NZ_BSND01000003.1"/>
</dbReference>
<protein>
    <recommendedName>
        <fullName evidence="9">Diguanylate cyclase</fullName>
    </recommendedName>
</protein>
<evidence type="ECO:0000313" key="7">
    <source>
        <dbReference type="EMBL" id="GLP98482.1"/>
    </source>
</evidence>
<feature type="transmembrane region" description="Helical" evidence="6">
    <location>
        <begin position="74"/>
        <end position="91"/>
    </location>
</feature>
<keyword evidence="4 6" id="KW-1133">Transmembrane helix</keyword>
<feature type="transmembrane region" description="Helical" evidence="6">
    <location>
        <begin position="136"/>
        <end position="153"/>
    </location>
</feature>
<proteinExistence type="predicted"/>
<reference evidence="7" key="2">
    <citation type="submission" date="2023-01" db="EMBL/GenBank/DDBJ databases">
        <title>Draft genome sequence of Methylophaga thalassica strain NBRC 102424.</title>
        <authorList>
            <person name="Sun Q."/>
            <person name="Mori K."/>
        </authorList>
    </citation>
    <scope>NUCLEOTIDE SEQUENCE</scope>
    <source>
        <strain evidence="7">NBRC 102424</strain>
    </source>
</reference>
<dbReference type="EMBL" id="BSND01000003">
    <property type="protein sequence ID" value="GLP98482.1"/>
    <property type="molecule type" value="Genomic_DNA"/>
</dbReference>
<organism evidence="7 8">
    <name type="scientific">Methylophaga thalassica</name>
    <dbReference type="NCBI Taxonomy" id="40223"/>
    <lineage>
        <taxon>Bacteria</taxon>
        <taxon>Pseudomonadati</taxon>
        <taxon>Pseudomonadota</taxon>
        <taxon>Gammaproteobacteria</taxon>
        <taxon>Thiotrichales</taxon>
        <taxon>Piscirickettsiaceae</taxon>
        <taxon>Methylophaga</taxon>
    </lineage>
</organism>
<reference evidence="7" key="1">
    <citation type="journal article" date="2014" name="Int. J. Syst. Evol. Microbiol.">
        <title>Complete genome of a new Firmicutes species belonging to the dominant human colonic microbiota ('Ruminococcus bicirculans') reveals two chromosomes and a selective capacity to utilize plant glucans.</title>
        <authorList>
            <consortium name="NISC Comparative Sequencing Program"/>
            <person name="Wegmann U."/>
            <person name="Louis P."/>
            <person name="Goesmann A."/>
            <person name="Henrissat B."/>
            <person name="Duncan S.H."/>
            <person name="Flint H.J."/>
        </authorList>
    </citation>
    <scope>NUCLEOTIDE SEQUENCE</scope>
    <source>
        <strain evidence="7">NBRC 102424</strain>
    </source>
</reference>
<gene>
    <name evidence="7" type="ORF">GCM10007891_03360</name>
</gene>
<keyword evidence="5 6" id="KW-0472">Membrane</keyword>
<evidence type="ECO:0000256" key="4">
    <source>
        <dbReference type="ARBA" id="ARBA00022989"/>
    </source>
</evidence>
<keyword evidence="2" id="KW-1003">Cell membrane</keyword>